<evidence type="ECO:0000256" key="10">
    <source>
        <dbReference type="SAM" id="Coils"/>
    </source>
</evidence>
<evidence type="ECO:0000259" key="13">
    <source>
        <dbReference type="PROSITE" id="PS50109"/>
    </source>
</evidence>
<feature type="coiled-coil region" evidence="10">
    <location>
        <begin position="744"/>
        <end position="774"/>
    </location>
</feature>
<dbReference type="InterPro" id="IPR036890">
    <property type="entry name" value="HATPase_C_sf"/>
</dbReference>
<dbReference type="Pfam" id="PF00072">
    <property type="entry name" value="Response_reg"/>
    <property type="match status" value="1"/>
</dbReference>
<comment type="catalytic activity">
    <reaction evidence="1">
        <text>ATP + protein L-histidine = ADP + protein N-phospho-L-histidine.</text>
        <dbReference type="EC" id="2.7.13.3"/>
    </reaction>
</comment>
<dbReference type="Proteomes" id="UP000283387">
    <property type="component" value="Unassembled WGS sequence"/>
</dbReference>
<keyword evidence="7" id="KW-0238">DNA-binding</keyword>
<evidence type="ECO:0000256" key="4">
    <source>
        <dbReference type="ARBA" id="ARBA00022679"/>
    </source>
</evidence>
<keyword evidence="4" id="KW-0808">Transferase</keyword>
<dbReference type="PROSITE" id="PS01124">
    <property type="entry name" value="HTH_ARAC_FAMILY_2"/>
    <property type="match status" value="1"/>
</dbReference>
<dbReference type="Gene3D" id="2.60.40.10">
    <property type="entry name" value="Immunoglobulins"/>
    <property type="match status" value="1"/>
</dbReference>
<dbReference type="CDD" id="cd00082">
    <property type="entry name" value="HisKA"/>
    <property type="match status" value="1"/>
</dbReference>
<keyword evidence="11" id="KW-0472">Membrane</keyword>
<evidence type="ECO:0000256" key="9">
    <source>
        <dbReference type="PROSITE-ProRule" id="PRU00169"/>
    </source>
</evidence>
<dbReference type="SUPFAM" id="SSF101898">
    <property type="entry name" value="NHL repeat"/>
    <property type="match status" value="1"/>
</dbReference>
<evidence type="ECO:0000256" key="3">
    <source>
        <dbReference type="ARBA" id="ARBA00022553"/>
    </source>
</evidence>
<dbReference type="Gene3D" id="2.130.10.10">
    <property type="entry name" value="YVTN repeat-like/Quinoprotein amine dehydrogenase"/>
    <property type="match status" value="3"/>
</dbReference>
<dbReference type="PROSITE" id="PS00041">
    <property type="entry name" value="HTH_ARAC_FAMILY_1"/>
    <property type="match status" value="1"/>
</dbReference>
<dbReference type="SUPFAM" id="SSF46689">
    <property type="entry name" value="Homeodomain-like"/>
    <property type="match status" value="1"/>
</dbReference>
<dbReference type="EMBL" id="RAPN01000002">
    <property type="protein sequence ID" value="RKD88275.1"/>
    <property type="molecule type" value="Genomic_DNA"/>
</dbReference>
<evidence type="ECO:0000313" key="16">
    <source>
        <dbReference type="Proteomes" id="UP000283387"/>
    </source>
</evidence>
<dbReference type="Pfam" id="PF07494">
    <property type="entry name" value="Reg_prop"/>
    <property type="match status" value="5"/>
</dbReference>
<dbReference type="InterPro" id="IPR003661">
    <property type="entry name" value="HisK_dim/P_dom"/>
</dbReference>
<dbReference type="PROSITE" id="PS50110">
    <property type="entry name" value="RESPONSE_REGULATORY"/>
    <property type="match status" value="1"/>
</dbReference>
<dbReference type="Gene3D" id="1.10.10.60">
    <property type="entry name" value="Homeodomain-like"/>
    <property type="match status" value="2"/>
</dbReference>
<evidence type="ECO:0000256" key="5">
    <source>
        <dbReference type="ARBA" id="ARBA00022777"/>
    </source>
</evidence>
<dbReference type="Gene3D" id="3.40.50.2300">
    <property type="match status" value="1"/>
</dbReference>
<dbReference type="SMART" id="SM00448">
    <property type="entry name" value="REC"/>
    <property type="match status" value="1"/>
</dbReference>
<feature type="domain" description="Histidine kinase" evidence="13">
    <location>
        <begin position="802"/>
        <end position="1019"/>
    </location>
</feature>
<dbReference type="Pfam" id="PF12833">
    <property type="entry name" value="HTH_18"/>
    <property type="match status" value="1"/>
</dbReference>
<dbReference type="PROSITE" id="PS50109">
    <property type="entry name" value="HIS_KIN"/>
    <property type="match status" value="1"/>
</dbReference>
<keyword evidence="6" id="KW-0805">Transcription regulation</keyword>
<evidence type="ECO:0000256" key="6">
    <source>
        <dbReference type="ARBA" id="ARBA00023015"/>
    </source>
</evidence>
<dbReference type="SUPFAM" id="SSF47384">
    <property type="entry name" value="Homodimeric domain of signal transducing histidine kinase"/>
    <property type="match status" value="1"/>
</dbReference>
<dbReference type="InterPro" id="IPR013783">
    <property type="entry name" value="Ig-like_fold"/>
</dbReference>
<evidence type="ECO:0000256" key="11">
    <source>
        <dbReference type="SAM" id="Phobius"/>
    </source>
</evidence>
<dbReference type="PANTHER" id="PTHR43547:SF2">
    <property type="entry name" value="HYBRID SIGNAL TRANSDUCTION HISTIDINE KINASE C"/>
    <property type="match status" value="1"/>
</dbReference>
<evidence type="ECO:0000256" key="8">
    <source>
        <dbReference type="ARBA" id="ARBA00023163"/>
    </source>
</evidence>
<accession>A0A419VYG0</accession>
<dbReference type="PRINTS" id="PR00344">
    <property type="entry name" value="BCTRLSENSOR"/>
</dbReference>
<dbReference type="SMART" id="SM00388">
    <property type="entry name" value="HisKA"/>
    <property type="match status" value="1"/>
</dbReference>
<organism evidence="15 16">
    <name type="scientific">Mangrovibacterium diazotrophicum</name>
    <dbReference type="NCBI Taxonomy" id="1261403"/>
    <lineage>
        <taxon>Bacteria</taxon>
        <taxon>Pseudomonadati</taxon>
        <taxon>Bacteroidota</taxon>
        <taxon>Bacteroidia</taxon>
        <taxon>Marinilabiliales</taxon>
        <taxon>Prolixibacteraceae</taxon>
        <taxon>Mangrovibacterium</taxon>
    </lineage>
</organism>
<dbReference type="Gene3D" id="3.30.565.10">
    <property type="entry name" value="Histidine kinase-like ATPase, C-terminal domain"/>
    <property type="match status" value="1"/>
</dbReference>
<gene>
    <name evidence="15" type="ORF">BC643_3420</name>
</gene>
<dbReference type="SUPFAM" id="SSF63829">
    <property type="entry name" value="Calcium-dependent phosphotriesterase"/>
    <property type="match status" value="2"/>
</dbReference>
<keyword evidence="8" id="KW-0804">Transcription</keyword>
<dbReference type="InterPro" id="IPR009057">
    <property type="entry name" value="Homeodomain-like_sf"/>
</dbReference>
<evidence type="ECO:0000256" key="1">
    <source>
        <dbReference type="ARBA" id="ARBA00000085"/>
    </source>
</evidence>
<evidence type="ECO:0000259" key="14">
    <source>
        <dbReference type="PROSITE" id="PS50110"/>
    </source>
</evidence>
<reference evidence="15 16" key="1">
    <citation type="submission" date="2018-09" db="EMBL/GenBank/DDBJ databases">
        <title>Genomic Encyclopedia of Archaeal and Bacterial Type Strains, Phase II (KMG-II): from individual species to whole genera.</title>
        <authorList>
            <person name="Goeker M."/>
        </authorList>
    </citation>
    <scope>NUCLEOTIDE SEQUENCE [LARGE SCALE GENOMIC DNA]</scope>
    <source>
        <strain evidence="15 16">DSM 27148</strain>
    </source>
</reference>
<sequence>MRSKYLVLFLLLYGVSVLDKVFGSEAIYFENFTVEDGLASNTVLDAAEDSCGRIWFATYNGLSYFDGHYYHSLSDLNFLKEECPANLKPEQLEVDGRGDIWVLFEGGTLARLLNLKGDCQLYPELEFMKGPPIRMEVNKEGTLLIADSIKAWRYEAERDRFQTESVYPEFPGRERLEEIQQHFHAVAPEIEVHAVWEPGNELWISTINSGIFKLNPKDLSILAHYVASDTESNALAGNEVYSLLVDRSGCLWVGTKDHGLSRGYRFSQNFTNIGSEKLELKNAAVRAIVRDDRGELWLGTYNSGLRRLKDGALKTVNFPNSEFARWNWIRSLHIDSSDQVWVGTYAGLVRLNPKNSAVDYFPSKVNGKGILSASRIYGIAEDRSGKFFVGEWGALDYFDPKVGTIQRLDVGTDLEGKNIRKLLLDRQNRLWIGTESDGVFVMNTSTFQIEKNFRFHPSEKHSLASNSIFELCESADGGMWIGTFGGLNRIEPDGQVTSYETLNKELPSTVIYRIFEDDGRLWCSSLKGIVQVDVRDQSLRSYDRTDGVNNPEFSEGAGLMASDGRMYFGGVSGITSFFPDSIPVNPNVPLVNMSGLIVNGENQTLSNVAANENAPVYSFWQNDLQIDLQTILPNSPFRHQLAWRLDPVDDDFQQTYGSKSNLNYAQLPPGDYNLWVKAANSDGVWSDARMLYRFSIEKPFWQEPYYWLGALILVILLGVFLFQRRYTKIRRDNLRLEELVNQRTEKIEKQKSALEDANLALEEQNRKVQLQKDHILAQRDHLLEMYDRQEESNRQKEIFFTNISHDIRTPLSLIYGPAVEMMNDPKTTHFSRNKVQSIYNNAEYIMQLIDQVLDRNKLESAGQKLVLTNGRLLDHCRSVVESFQGRASETGVNLDFAGSGEDFDYRFDYGKLKQVIYNILANSLKFTQTGGQINCRASVEQHNFILTVEDTGIGIPADRIPFIFERYYQIGKSETNGKKGNGIGLSLVKDYVNLLGGTIQVESEEGKGSKFKLEFPLEREVHPEFSLPDLLGVTEGEKDFEQTDETDQVEVLLVEDNPTLQAYLKEIIGQNYRLQVCNNGREGLEYLKKHPHVKAVVTDWIMPEMDGIEMVREIRRKSRFRHLPIVMLTAMSELRNVKEGYLTGVNEFIAKPFDPELLLLKINRLLEQADYKNRQAVIEPIVEPNQPQLESHDEKMIRKLMDVMETEMMNDDLDPQQLADACGVSSMQLYRKLKELMQLTPTEFIRSTRIKRARQLLSDDGIQINEVSHLVGFSDPKYFSRCFQKETGLTPSKFQAKIRRGEQISR</sequence>
<evidence type="ECO:0000256" key="2">
    <source>
        <dbReference type="ARBA" id="ARBA00012438"/>
    </source>
</evidence>
<feature type="domain" description="HTH araC/xylS-type" evidence="12">
    <location>
        <begin position="1198"/>
        <end position="1297"/>
    </location>
</feature>
<dbReference type="GO" id="GO:0043565">
    <property type="term" value="F:sequence-specific DNA binding"/>
    <property type="evidence" value="ECO:0007669"/>
    <property type="project" value="InterPro"/>
</dbReference>
<dbReference type="OrthoDB" id="358279at2"/>
<dbReference type="InterPro" id="IPR036097">
    <property type="entry name" value="HisK_dim/P_sf"/>
</dbReference>
<dbReference type="Pfam" id="PF07495">
    <property type="entry name" value="Y_Y_Y"/>
    <property type="match status" value="1"/>
</dbReference>
<dbReference type="RefSeq" id="WP_120274446.1">
    <property type="nucleotide sequence ID" value="NZ_RAPN01000002.1"/>
</dbReference>
<dbReference type="InterPro" id="IPR005467">
    <property type="entry name" value="His_kinase_dom"/>
</dbReference>
<dbReference type="SUPFAM" id="SSF52172">
    <property type="entry name" value="CheY-like"/>
    <property type="match status" value="1"/>
</dbReference>
<keyword evidence="3 9" id="KW-0597">Phosphoprotein</keyword>
<keyword evidence="10" id="KW-0175">Coiled coil</keyword>
<protein>
    <recommendedName>
        <fullName evidence="2">histidine kinase</fullName>
        <ecNumber evidence="2">2.7.13.3</ecNumber>
    </recommendedName>
</protein>
<dbReference type="FunFam" id="3.30.565.10:FF:000006">
    <property type="entry name" value="Sensor histidine kinase WalK"/>
    <property type="match status" value="1"/>
</dbReference>
<dbReference type="SMART" id="SM00387">
    <property type="entry name" value="HATPase_c"/>
    <property type="match status" value="1"/>
</dbReference>
<dbReference type="InterPro" id="IPR003594">
    <property type="entry name" value="HATPase_dom"/>
</dbReference>
<dbReference type="SUPFAM" id="SSF55874">
    <property type="entry name" value="ATPase domain of HSP90 chaperone/DNA topoisomerase II/histidine kinase"/>
    <property type="match status" value="1"/>
</dbReference>
<feature type="domain" description="Response regulatory" evidence="14">
    <location>
        <begin position="1050"/>
        <end position="1166"/>
    </location>
</feature>
<dbReference type="InterPro" id="IPR011006">
    <property type="entry name" value="CheY-like_superfamily"/>
</dbReference>
<comment type="caution">
    <text evidence="15">The sequence shown here is derived from an EMBL/GenBank/DDBJ whole genome shotgun (WGS) entry which is preliminary data.</text>
</comment>
<proteinExistence type="predicted"/>
<dbReference type="InterPro" id="IPR001789">
    <property type="entry name" value="Sig_transdc_resp-reg_receiver"/>
</dbReference>
<dbReference type="InterPro" id="IPR004358">
    <property type="entry name" value="Sig_transdc_His_kin-like_C"/>
</dbReference>
<dbReference type="InterPro" id="IPR011123">
    <property type="entry name" value="Y_Y_Y"/>
</dbReference>
<dbReference type="GO" id="GO:0003700">
    <property type="term" value="F:DNA-binding transcription factor activity"/>
    <property type="evidence" value="ECO:0007669"/>
    <property type="project" value="InterPro"/>
</dbReference>
<feature type="modified residue" description="4-aspartylphosphate" evidence="9">
    <location>
        <position position="1099"/>
    </location>
</feature>
<dbReference type="SMART" id="SM00342">
    <property type="entry name" value="HTH_ARAC"/>
    <property type="match status" value="1"/>
</dbReference>
<keyword evidence="16" id="KW-1185">Reference proteome</keyword>
<evidence type="ECO:0000256" key="7">
    <source>
        <dbReference type="ARBA" id="ARBA00023125"/>
    </source>
</evidence>
<feature type="transmembrane region" description="Helical" evidence="11">
    <location>
        <begin position="705"/>
        <end position="722"/>
    </location>
</feature>
<keyword evidence="5 15" id="KW-0418">Kinase</keyword>
<evidence type="ECO:0000259" key="12">
    <source>
        <dbReference type="PROSITE" id="PS01124"/>
    </source>
</evidence>
<dbReference type="PANTHER" id="PTHR43547">
    <property type="entry name" value="TWO-COMPONENT HISTIDINE KINASE"/>
    <property type="match status" value="1"/>
</dbReference>
<name>A0A419VYG0_9BACT</name>
<evidence type="ECO:0000313" key="15">
    <source>
        <dbReference type="EMBL" id="RKD88275.1"/>
    </source>
</evidence>
<dbReference type="EC" id="2.7.13.3" evidence="2"/>
<dbReference type="Gene3D" id="1.10.287.130">
    <property type="match status" value="1"/>
</dbReference>
<dbReference type="InterPro" id="IPR015943">
    <property type="entry name" value="WD40/YVTN_repeat-like_dom_sf"/>
</dbReference>
<keyword evidence="11" id="KW-0812">Transmembrane</keyword>
<dbReference type="GO" id="GO:0000155">
    <property type="term" value="F:phosphorelay sensor kinase activity"/>
    <property type="evidence" value="ECO:0007669"/>
    <property type="project" value="InterPro"/>
</dbReference>
<dbReference type="InterPro" id="IPR018060">
    <property type="entry name" value="HTH_AraC"/>
</dbReference>
<dbReference type="InterPro" id="IPR011110">
    <property type="entry name" value="Reg_prop"/>
</dbReference>
<dbReference type="InterPro" id="IPR018062">
    <property type="entry name" value="HTH_AraC-typ_CS"/>
</dbReference>
<dbReference type="Pfam" id="PF02518">
    <property type="entry name" value="HATPase_c"/>
    <property type="match status" value="1"/>
</dbReference>
<dbReference type="CDD" id="cd17546">
    <property type="entry name" value="REC_hyHK_CKI1_RcsC-like"/>
    <property type="match status" value="1"/>
</dbReference>
<dbReference type="Pfam" id="PF00512">
    <property type="entry name" value="HisKA"/>
    <property type="match status" value="1"/>
</dbReference>
<keyword evidence="11" id="KW-1133">Transmembrane helix</keyword>